<keyword evidence="2" id="KW-1185">Reference proteome</keyword>
<proteinExistence type="predicted"/>
<protein>
    <submittedName>
        <fullName evidence="1">Uncharacterized protein</fullName>
    </submittedName>
</protein>
<evidence type="ECO:0000313" key="2">
    <source>
        <dbReference type="Proteomes" id="UP000184465"/>
    </source>
</evidence>
<accession>A0A1M6PIG4</accession>
<evidence type="ECO:0000313" key="1">
    <source>
        <dbReference type="EMBL" id="SHK07748.1"/>
    </source>
</evidence>
<sequence length="263" mass="30255">MFFYSKVHEKESILNKYNIIFDIPGGLSTKSKDWYPFVMIFNDNAGFSKYIGKNLSLTILYNFGHFKFKDGSSSYYDPNSKYYSSFYGGYLVKNNSSDKSAFGFYNDGTVNLEEISSVPKYDQERLVLSSLGCPKEKMRFDVSIDSIEYNVNYITHNNWIKIDSTIITNSPIHKSTKNHTAYIQYGKPIDKYYAGEDFPTIILKGRTYVKYFKEYNISIFLYVLAPDITTIEECDKNLLSKTILSKGTFGAPSCRQSLQDGRL</sequence>
<name>A0A1M6PIG4_PARC5</name>
<dbReference type="Proteomes" id="UP000184465">
    <property type="component" value="Unassembled WGS sequence"/>
</dbReference>
<dbReference type="AlphaFoldDB" id="A0A1M6PIG4"/>
<reference evidence="2" key="1">
    <citation type="submission" date="2016-11" db="EMBL/GenBank/DDBJ databases">
        <authorList>
            <person name="Varghese N."/>
            <person name="Submissions S."/>
        </authorList>
    </citation>
    <scope>NUCLEOTIDE SEQUENCE [LARGE SCALE GENOMIC DNA]</scope>
    <source>
        <strain evidence="2">DSM 15212 / CIP 107654 / DViRD3</strain>
    </source>
</reference>
<dbReference type="RefSeq" id="WP_131821245.1">
    <property type="nucleotide sequence ID" value="NZ_FRAG01000024.1"/>
</dbReference>
<organism evidence="1 2">
    <name type="scientific">Paramaledivibacter caminithermalis (strain DSM 15212 / CIP 107654 / DViRD3)</name>
    <name type="common">Clostridium caminithermale</name>
    <dbReference type="NCBI Taxonomy" id="1121301"/>
    <lineage>
        <taxon>Bacteria</taxon>
        <taxon>Bacillati</taxon>
        <taxon>Bacillota</taxon>
        <taxon>Clostridia</taxon>
        <taxon>Peptostreptococcales</taxon>
        <taxon>Caminicellaceae</taxon>
        <taxon>Paramaledivibacter</taxon>
    </lineage>
</organism>
<gene>
    <name evidence="1" type="ORF">SAMN02745912_02177</name>
</gene>
<dbReference type="EMBL" id="FRAG01000024">
    <property type="protein sequence ID" value="SHK07748.1"/>
    <property type="molecule type" value="Genomic_DNA"/>
</dbReference>
<dbReference type="OrthoDB" id="5380039at2"/>